<gene>
    <name evidence="1" type="ORF">DES54_11246</name>
</gene>
<comment type="caution">
    <text evidence="1">The sequence shown here is derived from an EMBL/GenBank/DDBJ whole genome shotgun (WGS) entry which is preliminary data.</text>
</comment>
<protein>
    <submittedName>
        <fullName evidence="1">Uncharacterized protein</fullName>
    </submittedName>
</protein>
<dbReference type="AlphaFoldDB" id="A0A366I6M0"/>
<keyword evidence="2" id="KW-1185">Reference proteome</keyword>
<evidence type="ECO:0000313" key="2">
    <source>
        <dbReference type="Proteomes" id="UP000253046"/>
    </source>
</evidence>
<accession>A0A366I6M0</accession>
<proteinExistence type="predicted"/>
<sequence length="65" mass="7502">MCFFFACDFALLIRLERCYPSGIAKGSMAPPAIRFVFLSSRRLICQYLIAAEIFLRQYFQLTVLA</sequence>
<dbReference type="Proteomes" id="UP000253046">
    <property type="component" value="Unassembled WGS sequence"/>
</dbReference>
<name>A0A366I6M0_9GAMM</name>
<organism evidence="1 2">
    <name type="scientific">Brenneria salicis ATCC 15712 = DSM 30166</name>
    <dbReference type="NCBI Taxonomy" id="714314"/>
    <lineage>
        <taxon>Bacteria</taxon>
        <taxon>Pseudomonadati</taxon>
        <taxon>Pseudomonadota</taxon>
        <taxon>Gammaproteobacteria</taxon>
        <taxon>Enterobacterales</taxon>
        <taxon>Pectobacteriaceae</taxon>
        <taxon>Brenneria</taxon>
    </lineage>
</organism>
<evidence type="ECO:0000313" key="1">
    <source>
        <dbReference type="EMBL" id="RBP63227.1"/>
    </source>
</evidence>
<dbReference type="EMBL" id="QNRY01000012">
    <property type="protein sequence ID" value="RBP63227.1"/>
    <property type="molecule type" value="Genomic_DNA"/>
</dbReference>
<reference evidence="1 2" key="1">
    <citation type="submission" date="2018-06" db="EMBL/GenBank/DDBJ databases">
        <title>Genomic Encyclopedia of Type Strains, Phase IV (KMG-IV): sequencing the most valuable type-strain genomes for metagenomic binning, comparative biology and taxonomic classification.</title>
        <authorList>
            <person name="Goeker M."/>
        </authorList>
    </citation>
    <scope>NUCLEOTIDE SEQUENCE [LARGE SCALE GENOMIC DNA]</scope>
    <source>
        <strain evidence="1 2">DSM 30166</strain>
    </source>
</reference>